<comment type="caution">
    <text evidence="2">The sequence shown here is derived from an EMBL/GenBank/DDBJ whole genome shotgun (WGS) entry which is preliminary data.</text>
</comment>
<sequence length="257" mass="27563">MSATDLERIAAFRSSFARRQAAVVTEVPGGVAVLDQEYAASHEHNQLIVEGTSAPPELPALADTVLGHLGHRRITVLDDAVGTACAPALTAAGYSHDTELVMAYSGSPAAVPHPSVRTVTLADLRPALLRRQRGWMPEADDAVIRQLADRRTARLRGADEVRFLAVRDGNGTVASWADLYLDTAEGIAQIEEVVTADTHLGRGCADAVLATALHHAAGCGLVFLLADLHDWPRHWYARRGFTPVGRSHVFTRTRAGS</sequence>
<dbReference type="PROSITE" id="PS51186">
    <property type="entry name" value="GNAT"/>
    <property type="match status" value="1"/>
</dbReference>
<name>A0A1R1SJ58_9ACTN</name>
<feature type="domain" description="N-acetyltransferase" evidence="1">
    <location>
        <begin position="114"/>
        <end position="257"/>
    </location>
</feature>
<accession>A0A1R1SJ58</accession>
<gene>
    <name evidence="2" type="ORF">SPAR_18056</name>
</gene>
<keyword evidence="3" id="KW-1185">Reference proteome</keyword>
<dbReference type="Pfam" id="PF00583">
    <property type="entry name" value="Acetyltransf_1"/>
    <property type="match status" value="1"/>
</dbReference>
<proteinExistence type="predicted"/>
<dbReference type="AlphaFoldDB" id="A0A1R1SJ58"/>
<dbReference type="Proteomes" id="UP000186168">
    <property type="component" value="Unassembled WGS sequence"/>
</dbReference>
<dbReference type="InterPro" id="IPR000182">
    <property type="entry name" value="GNAT_dom"/>
</dbReference>
<dbReference type="STRING" id="67365.GCA_001704635_03911"/>
<dbReference type="GO" id="GO:0016747">
    <property type="term" value="F:acyltransferase activity, transferring groups other than amino-acyl groups"/>
    <property type="evidence" value="ECO:0007669"/>
    <property type="project" value="InterPro"/>
</dbReference>
<protein>
    <recommendedName>
        <fullName evidence="1">N-acetyltransferase domain-containing protein</fullName>
    </recommendedName>
</protein>
<dbReference type="GeneID" id="96741968"/>
<dbReference type="SUPFAM" id="SSF55729">
    <property type="entry name" value="Acyl-CoA N-acyltransferases (Nat)"/>
    <property type="match status" value="1"/>
</dbReference>
<evidence type="ECO:0000313" key="3">
    <source>
        <dbReference type="Proteomes" id="UP000186168"/>
    </source>
</evidence>
<dbReference type="RefSeq" id="WP_065958876.1">
    <property type="nucleotide sequence ID" value="NZ_ASQP01000251.1"/>
</dbReference>
<reference evidence="2 3" key="1">
    <citation type="submission" date="2013-05" db="EMBL/GenBank/DDBJ databases">
        <title>Genome sequence of Streptomyces sparsogenes DSM 40356.</title>
        <authorList>
            <person name="Coyne S."/>
            <person name="Seebeck F.P."/>
        </authorList>
    </citation>
    <scope>NUCLEOTIDE SEQUENCE [LARGE SCALE GENOMIC DNA]</scope>
    <source>
        <strain evidence="2 3">DSM 40356</strain>
    </source>
</reference>
<organism evidence="2 3">
    <name type="scientific">Streptomyces sparsogenes DSM 40356</name>
    <dbReference type="NCBI Taxonomy" id="1331668"/>
    <lineage>
        <taxon>Bacteria</taxon>
        <taxon>Bacillati</taxon>
        <taxon>Actinomycetota</taxon>
        <taxon>Actinomycetes</taxon>
        <taxon>Kitasatosporales</taxon>
        <taxon>Streptomycetaceae</taxon>
        <taxon>Streptomyces</taxon>
    </lineage>
</organism>
<dbReference type="InterPro" id="IPR016181">
    <property type="entry name" value="Acyl_CoA_acyltransferase"/>
</dbReference>
<evidence type="ECO:0000259" key="1">
    <source>
        <dbReference type="PROSITE" id="PS51186"/>
    </source>
</evidence>
<evidence type="ECO:0000313" key="2">
    <source>
        <dbReference type="EMBL" id="OMI38039.1"/>
    </source>
</evidence>
<dbReference type="Gene3D" id="3.40.630.30">
    <property type="match status" value="1"/>
</dbReference>
<dbReference type="EMBL" id="ASQP01000251">
    <property type="protein sequence ID" value="OMI38039.1"/>
    <property type="molecule type" value="Genomic_DNA"/>
</dbReference>